<dbReference type="HOGENOM" id="CLU_273839_0_0_14"/>
<organism evidence="2 3">
    <name type="scientific">Mesomycoplasma conjunctivae (strain ATCC 25834 / NCTC 10147 / HRC/581)</name>
    <name type="common">Mycoplasma conjunctivae</name>
    <dbReference type="NCBI Taxonomy" id="572263"/>
    <lineage>
        <taxon>Bacteria</taxon>
        <taxon>Bacillati</taxon>
        <taxon>Mycoplasmatota</taxon>
        <taxon>Mycoplasmoidales</taxon>
        <taxon>Metamycoplasmataceae</taxon>
        <taxon>Mesomycoplasma</taxon>
    </lineage>
</organism>
<name>C5J6L9_MESCH</name>
<feature type="region of interest" description="Disordered" evidence="1">
    <location>
        <begin position="633"/>
        <end position="684"/>
    </location>
</feature>
<keyword evidence="3" id="KW-1185">Reference proteome</keyword>
<reference evidence="3" key="1">
    <citation type="journal article" date="2009" name="BMC Bioinformatics">
        <title>The Mycoplasma conjunctivae genome sequencing, annotation and analysis.</title>
        <authorList>
            <person name="Calderon-Copete S.P."/>
            <person name="Wigger G."/>
            <person name="Wunderlin C."/>
            <person name="Schmidheini T."/>
            <person name="Frey J."/>
            <person name="Quail M.A."/>
            <person name="Falquet L."/>
        </authorList>
    </citation>
    <scope>NUCLEOTIDE SEQUENCE [LARGE SCALE GENOMIC DNA]</scope>
    <source>
        <strain evidence="3">ATCC 25834 / NCTC 10147 / HRC/581</strain>
    </source>
</reference>
<dbReference type="AlphaFoldDB" id="C5J6L9"/>
<gene>
    <name evidence="2" type="ordered locus">MCJ_004250</name>
</gene>
<evidence type="ECO:0000313" key="3">
    <source>
        <dbReference type="Proteomes" id="UP000001491"/>
    </source>
</evidence>
<evidence type="ECO:0000313" key="2">
    <source>
        <dbReference type="EMBL" id="CAT05118.1"/>
    </source>
</evidence>
<protein>
    <submittedName>
        <fullName evidence="2">Uncharacterized protein</fullName>
    </submittedName>
</protein>
<accession>C5J6L9</accession>
<dbReference type="Proteomes" id="UP000001491">
    <property type="component" value="Chromosome"/>
</dbReference>
<feature type="compositionally biased region" description="Low complexity" evidence="1">
    <location>
        <begin position="651"/>
        <end position="684"/>
    </location>
</feature>
<sequence length="1073" mass="118483">MKLNSTKSILTLGFSITAIATTVVAVPVALSRYQQSYSDQFNSNQDLSKAKQLETKFSFDQSKFDEAVAQIKVKDNFKDVSAKTIYNLTNDPLYSFKLYDALDLTSLTKDGIQIEIDTTNARVEGGQLTNVTIRGYDKENNLTFSKTISIAGFATSDSIDDNLTNVSVDPSKSNISINSQKLILPSEFALSLEDSFQQLNKDKSVSQAFIEALLTNKASIGLYNGFGKPAFFANRQVISPQTNINEAAQKQRIVDNTNASSQQLNQAFAIYNLVYSNINDEQGTLTIGIEIKQGEQIQKIELNVQGLAKTSDIEQAISTELTKNISQYVNINQSELAKIVASGATISDLLYNKDNNNTSEFVEDLQKQFYKNNVVDVLLDPFATAEEIERAKQLDSNPESIEQIVKNTFINGDYVTLSDNTSNDQTISFDNLQIGDYQVSFNDVKLVVPTQDASLSSQELEQLVKNGQLKLKFSLTINKKLNVNSPYLQNIATSNYLVINEQTLDNTGNNSTTRNIGLQFNFDNITAIANVSKVIYENAFATQFKDVKIGRINRNFFVSLGSDKYEPLVNYSDVKEALNTLIDSLKSSKADSTRTFDDVKKALSAITLLNSGAKVSQTKLTTLTNELIKNNSELLSQTKPTEAPAEVQPPTGAQTQQAASTDPATNNGTTNTVDPNTTPTTPAPAVNPYAKYLFVKADDKNNGDNFWKWLYEVGNPSIKEAEVDFEIEESGYNRLTVIASWKQSGQTMLRSRFTITNITPDNGAFKIAQKYNPDVFIDARNALATTSANSRQIRDSIRGDIGFKLAGLNNQSAQGLLLQKAVDIASLDSLPQKNKIPSDQKDVTKVKSGVIYLAFETSEIKDDKKHYLLRSDDSEKGIFIQKAKKSVNTSDVNAFIIGIDDLNGGNDNPVLLIDVPESAAISENKFNKVTVDSSNTVQTEELPNTENDKNLFRQFKTGDTTSIIRPLAANSTILLTIATTPGFIRVTAQSSASANVSRDKLDAYTFIQDSNSKNKFDESGINWNKIGFDKTDQASLVVKALAIFKGEELINQNFYKLNEVRQGFVDTYLKDKK</sequence>
<dbReference type="KEGG" id="mco:MCJ_004250"/>
<evidence type="ECO:0000256" key="1">
    <source>
        <dbReference type="SAM" id="MobiDB-lite"/>
    </source>
</evidence>
<dbReference type="NCBIfam" id="NF038058">
    <property type="entry name" value="adhes_P110_Nter"/>
    <property type="match status" value="1"/>
</dbReference>
<dbReference type="EMBL" id="FM864216">
    <property type="protein sequence ID" value="CAT05118.1"/>
    <property type="molecule type" value="Genomic_DNA"/>
</dbReference>
<dbReference type="eggNOG" id="ENOG5030MRG">
    <property type="taxonomic scope" value="Bacteria"/>
</dbReference>
<proteinExistence type="predicted"/>